<sequence>MTASRPALLRAFGWHRPLMAVAALMVLCSVVCLVGALVDPRQVTGAEVWLKPLKFSLSILVYSVTWAWLIAHLPRFRRLAHGAGIVIAVALAVEQVAIVGAAAAGTTSHFNVSSGFSAAVWATMAVSITVLYVATFVTTVLLFWFRLPTPSLTLAVRAGAALALVGMGLAFLMTGPTAAQLDDWQGVVGAHTVGLADGGPGLPVLGWSTVAGDLRIPHFVGMHALQLIPLVAIGLDLLGRRVRVLADDRVRRRLVVVVVAGYAGGLAVLTAQALAGQSIMQPSGAVLVAGWAVAGGVLLAAAAVLVRAARVGRGAAAAPWPERGPSGAAPTPPSSAAAASGAAAAAASGAAAVAASSSHGAGETVGVASDGVRA</sequence>
<comment type="caution">
    <text evidence="3">The sequence shown here is derived from an EMBL/GenBank/DDBJ whole genome shotgun (WGS) entry which is preliminary data.</text>
</comment>
<keyword evidence="2" id="KW-1133">Transmembrane helix</keyword>
<dbReference type="EMBL" id="JANTEZ010000011">
    <property type="protein sequence ID" value="MCS5716327.1"/>
    <property type="molecule type" value="Genomic_DNA"/>
</dbReference>
<proteinExistence type="predicted"/>
<evidence type="ECO:0000256" key="1">
    <source>
        <dbReference type="SAM" id="MobiDB-lite"/>
    </source>
</evidence>
<organism evidence="3 4">
    <name type="scientific">Herbiconiux gentiana</name>
    <dbReference type="NCBI Taxonomy" id="2970912"/>
    <lineage>
        <taxon>Bacteria</taxon>
        <taxon>Bacillati</taxon>
        <taxon>Actinomycetota</taxon>
        <taxon>Actinomycetes</taxon>
        <taxon>Micrococcales</taxon>
        <taxon>Microbacteriaceae</taxon>
        <taxon>Herbiconiux</taxon>
    </lineage>
</organism>
<feature type="region of interest" description="Disordered" evidence="1">
    <location>
        <begin position="317"/>
        <end position="336"/>
    </location>
</feature>
<feature type="transmembrane region" description="Helical" evidence="2">
    <location>
        <begin position="254"/>
        <end position="274"/>
    </location>
</feature>
<feature type="transmembrane region" description="Helical" evidence="2">
    <location>
        <begin position="85"/>
        <end position="106"/>
    </location>
</feature>
<protein>
    <recommendedName>
        <fullName evidence="5">Integral membrane protein</fullName>
    </recommendedName>
</protein>
<feature type="transmembrane region" description="Helical" evidence="2">
    <location>
        <begin position="118"/>
        <end position="145"/>
    </location>
</feature>
<reference evidence="3" key="1">
    <citation type="submission" date="2022-08" db="EMBL/GenBank/DDBJ databases">
        <authorList>
            <person name="Deng Y."/>
            <person name="Han X.-F."/>
            <person name="Zhang Y.-Q."/>
        </authorList>
    </citation>
    <scope>NUCLEOTIDE SEQUENCE</scope>
    <source>
        <strain evidence="3">CPCC 205716</strain>
    </source>
</reference>
<feature type="transmembrane region" description="Helical" evidence="2">
    <location>
        <begin position="216"/>
        <end position="238"/>
    </location>
</feature>
<evidence type="ECO:0000256" key="2">
    <source>
        <dbReference type="SAM" id="Phobius"/>
    </source>
</evidence>
<feature type="transmembrane region" description="Helical" evidence="2">
    <location>
        <begin position="152"/>
        <end position="173"/>
    </location>
</feature>
<gene>
    <name evidence="3" type="ORF">NVV95_17405</name>
</gene>
<keyword evidence="4" id="KW-1185">Reference proteome</keyword>
<evidence type="ECO:0000313" key="4">
    <source>
        <dbReference type="Proteomes" id="UP001165580"/>
    </source>
</evidence>
<keyword evidence="2" id="KW-0812">Transmembrane</keyword>
<dbReference type="RefSeq" id="WP_259487832.1">
    <property type="nucleotide sequence ID" value="NZ_JANTEZ010000011.1"/>
</dbReference>
<feature type="transmembrane region" description="Helical" evidence="2">
    <location>
        <begin position="286"/>
        <end position="306"/>
    </location>
</feature>
<evidence type="ECO:0000313" key="3">
    <source>
        <dbReference type="EMBL" id="MCS5716327.1"/>
    </source>
</evidence>
<accession>A0ABT2GL56</accession>
<evidence type="ECO:0008006" key="5">
    <source>
        <dbReference type="Google" id="ProtNLM"/>
    </source>
</evidence>
<dbReference type="Proteomes" id="UP001165580">
    <property type="component" value="Unassembled WGS sequence"/>
</dbReference>
<keyword evidence="2" id="KW-0472">Membrane</keyword>
<name>A0ABT2GL56_9MICO</name>
<feature type="transmembrane region" description="Helical" evidence="2">
    <location>
        <begin position="55"/>
        <end position="73"/>
    </location>
</feature>